<dbReference type="EMBL" id="JAWDGP010003436">
    <property type="protein sequence ID" value="KAK3774310.1"/>
    <property type="molecule type" value="Genomic_DNA"/>
</dbReference>
<evidence type="ECO:0000256" key="1">
    <source>
        <dbReference type="SAM" id="MobiDB-lite"/>
    </source>
</evidence>
<reference evidence="3" key="1">
    <citation type="journal article" date="2023" name="G3 (Bethesda)">
        <title>A reference genome for the long-term kleptoplast-retaining sea slug Elysia crispata morphotype clarki.</title>
        <authorList>
            <person name="Eastman K.E."/>
            <person name="Pendleton A.L."/>
            <person name="Shaikh M.A."/>
            <person name="Suttiyut T."/>
            <person name="Ogas R."/>
            <person name="Tomko P."/>
            <person name="Gavelis G."/>
            <person name="Widhalm J.R."/>
            <person name="Wisecaver J.H."/>
        </authorList>
    </citation>
    <scope>NUCLEOTIDE SEQUENCE</scope>
    <source>
        <strain evidence="3">ECLA1</strain>
    </source>
</reference>
<feature type="region of interest" description="Disordered" evidence="1">
    <location>
        <begin position="1343"/>
        <end position="1394"/>
    </location>
</feature>
<dbReference type="GO" id="GO:0004843">
    <property type="term" value="F:cysteine-type deubiquitinase activity"/>
    <property type="evidence" value="ECO:0007669"/>
    <property type="project" value="InterPro"/>
</dbReference>
<feature type="region of interest" description="Disordered" evidence="1">
    <location>
        <begin position="905"/>
        <end position="942"/>
    </location>
</feature>
<dbReference type="InterPro" id="IPR001394">
    <property type="entry name" value="Peptidase_C19_UCH"/>
</dbReference>
<feature type="region of interest" description="Disordered" evidence="1">
    <location>
        <begin position="1"/>
        <end position="65"/>
    </location>
</feature>
<name>A0AAE0ZRV3_9GAST</name>
<feature type="compositionally biased region" description="Polar residues" evidence="1">
    <location>
        <begin position="473"/>
        <end position="490"/>
    </location>
</feature>
<dbReference type="InterPro" id="IPR018200">
    <property type="entry name" value="USP_CS"/>
</dbReference>
<feature type="compositionally biased region" description="Acidic residues" evidence="1">
    <location>
        <begin position="1143"/>
        <end position="1156"/>
    </location>
</feature>
<evidence type="ECO:0000313" key="4">
    <source>
        <dbReference type="Proteomes" id="UP001283361"/>
    </source>
</evidence>
<dbReference type="PROSITE" id="PS00973">
    <property type="entry name" value="USP_2"/>
    <property type="match status" value="1"/>
</dbReference>
<accession>A0AAE0ZRV3</accession>
<dbReference type="GO" id="GO:0005829">
    <property type="term" value="C:cytosol"/>
    <property type="evidence" value="ECO:0007669"/>
    <property type="project" value="TreeGrafter"/>
</dbReference>
<feature type="region of interest" description="Disordered" evidence="1">
    <location>
        <begin position="470"/>
        <end position="490"/>
    </location>
</feature>
<dbReference type="InterPro" id="IPR038765">
    <property type="entry name" value="Papain-like_cys_pep_sf"/>
</dbReference>
<dbReference type="Gene3D" id="3.90.70.10">
    <property type="entry name" value="Cysteine proteinases"/>
    <property type="match status" value="2"/>
</dbReference>
<feature type="region of interest" description="Disordered" evidence="1">
    <location>
        <begin position="642"/>
        <end position="685"/>
    </location>
</feature>
<feature type="compositionally biased region" description="Basic and acidic residues" evidence="1">
    <location>
        <begin position="281"/>
        <end position="290"/>
    </location>
</feature>
<feature type="domain" description="USP" evidence="2">
    <location>
        <begin position="83"/>
        <end position="1345"/>
    </location>
</feature>
<feature type="region of interest" description="Disordered" evidence="1">
    <location>
        <begin position="1061"/>
        <end position="1086"/>
    </location>
</feature>
<dbReference type="SUPFAM" id="SSF54001">
    <property type="entry name" value="Cysteine proteinases"/>
    <property type="match status" value="2"/>
</dbReference>
<feature type="compositionally biased region" description="Polar residues" evidence="1">
    <location>
        <begin position="671"/>
        <end position="680"/>
    </location>
</feature>
<dbReference type="Pfam" id="PF00443">
    <property type="entry name" value="UCH"/>
    <property type="match status" value="2"/>
</dbReference>
<protein>
    <recommendedName>
        <fullName evidence="2">USP domain-containing protein</fullName>
    </recommendedName>
</protein>
<organism evidence="3 4">
    <name type="scientific">Elysia crispata</name>
    <name type="common">lettuce slug</name>
    <dbReference type="NCBI Taxonomy" id="231223"/>
    <lineage>
        <taxon>Eukaryota</taxon>
        <taxon>Metazoa</taxon>
        <taxon>Spiralia</taxon>
        <taxon>Lophotrochozoa</taxon>
        <taxon>Mollusca</taxon>
        <taxon>Gastropoda</taxon>
        <taxon>Heterobranchia</taxon>
        <taxon>Euthyneura</taxon>
        <taxon>Panpulmonata</taxon>
        <taxon>Sacoglossa</taxon>
        <taxon>Placobranchoidea</taxon>
        <taxon>Plakobranchidae</taxon>
        <taxon>Elysia</taxon>
    </lineage>
</organism>
<feature type="compositionally biased region" description="Polar residues" evidence="1">
    <location>
        <begin position="1072"/>
        <end position="1085"/>
    </location>
</feature>
<feature type="region of interest" description="Disordered" evidence="1">
    <location>
        <begin position="275"/>
        <end position="353"/>
    </location>
</feature>
<feature type="compositionally biased region" description="Basic residues" evidence="1">
    <location>
        <begin position="372"/>
        <end position="381"/>
    </location>
</feature>
<feature type="compositionally biased region" description="Basic and acidic residues" evidence="1">
    <location>
        <begin position="1355"/>
        <end position="1365"/>
    </location>
</feature>
<dbReference type="GO" id="GO:0005634">
    <property type="term" value="C:nucleus"/>
    <property type="evidence" value="ECO:0007669"/>
    <property type="project" value="TreeGrafter"/>
</dbReference>
<comment type="caution">
    <text evidence="3">The sequence shown here is derived from an EMBL/GenBank/DDBJ whole genome shotgun (WGS) entry which is preliminary data.</text>
</comment>
<feature type="compositionally biased region" description="Polar residues" evidence="1">
    <location>
        <begin position="1423"/>
        <end position="1437"/>
    </location>
</feature>
<dbReference type="PANTHER" id="PTHR24006">
    <property type="entry name" value="UBIQUITIN CARBOXYL-TERMINAL HYDROLASE"/>
    <property type="match status" value="1"/>
</dbReference>
<sequence>MGVPDDMEGPPRKKLKLSLGTKRKEQNQEQSYANTLDGNLTQPQPSIKGNYESAGVMPYERPSKDSYDLEAKSAADQPVAPVASLHNLGNTCFLNCMLQILRYTPSFLSGLAALKDEITSLEDALDKIEDSDTESSLGVDTRRTWRVVKDIHWMYHKMDQKEVWYNSNPTSDSSHMAVRPATVLNSIRELNPMFEGNFQHDAQELLRCLLCYMEDAERDIQKMKNKILVKADPDMEESTSMDSETEAVKISNRSSIISTKTDVCKVEAVSDCCETNSTEDNIDKGERETEGLSQQNDSEKPRKQFKLKGGAPPTRTAKKKAAQNGSVIKEVENSDCKKKKMSNRQNVAKSELNGIDGVKKRGFDQSVEAKVHRGVKRKRSSSRSTNKQNNGEDCVDGGSLVEAVEETKQKEESTALASVFKNSMVVTKKKIEGNGQNIVSFFKKVKARLVPSTGPAVDLSALSKEDEIDDAKTASSSQSELSVTTKQQPKQLKRMGMTGFVFIQSNPSLETCTNEVKKTEDNDDDDSDCMVIEDGEDCKILSSNSCCELKVAKHEENGINSSSGTSYSFSQAVDQANNSSNKSPDRLAAVCSTSKSVKSLHSLEDEITPAVEHELGLDIESTINSVTRKYYSSLSRPELNQAASSQLSEAHGKSSDLMEDVPGESVEDSMQKQTSPSPVCSLTPGKDVIIHSPTKADMKRPGSSDLRPSKVVKAIQFELAKDLSDSNARSSAFETDVNVMDFLPRSARLVTDSKTAGKLRNHLLNLDDDGISTRSYRSAPSTPVCDSSKTKSRLAAKMGKAEGKAATIFKDLFVSSNDVGERELAPVKIELKRCDWLGVSPVKSVSAASAIRNLRWQEKQPLAGSGKGTSGVKRSLLKDLDLFGIKESISQESDVETRNHTISNHVQQSLDKTHQPSDGCEDQLSNPSCGTEKSKRRSSRTLKQHRVCERNYSFSVKFAQSVKDCTKNDPKTAVQPNCRSPVASRDIRTMLMQPQGSNTPNVSKEISCPPGLKLKSLSVSVDKCDWMLASPTVATPSLRHWQPVSVQQKKMINGKVKVKRFSRKAGSKPNIEVNSSLGSNQQHLDSQPDSKEVWKCQSTCPLIERLFGGTMVHLTRCLECERGRDRKESFLDISIAVKHLKDADDDSPGEEDEDESGLPAKSSSCLASLIHSSSSVERLRDSNKYWCEECLHHVEAERSCHYLDLPQILSLHLKRFSTNSGLFGGLTKLNDKVDIPEELRCLRHGCGDSCSIPGHSYRLFALATHSGTSILHGHYRAFVKVQPWVSPGVFHNLVSYHTSGNNIGDGGSPSGAAESWLSTGDAHVSSLPSPSFTNQSQYASPISRLGGDMYSPITPEDKDGNESRLKLFSSSAVPNPQKGSNANENPVKDGSSFSSRRITEFFGSNTSVGARPESGERSADFYTVSSSQKPAASSTKQDLSHSYKARKMSSINKDADSSRNLSTRTENGCFKPEIKNCDKENISDNTDKGESTDMKIPSCFWLECDDECVRVMEEEEFGKKLREEEGALLGTPYLLFYHAQGLRPSYS</sequence>
<feature type="region of interest" description="Disordered" evidence="1">
    <location>
        <begin position="1419"/>
        <end position="1465"/>
    </location>
</feature>
<feature type="compositionally biased region" description="Polar residues" evidence="1">
    <location>
        <begin position="1368"/>
        <end position="1384"/>
    </location>
</feature>
<dbReference type="PANTHER" id="PTHR24006:SF905">
    <property type="entry name" value="UBIQUITIN CARBOXYL-TERMINAL HYDROLASE 1"/>
    <property type="match status" value="1"/>
</dbReference>
<feature type="region of interest" description="Disordered" evidence="1">
    <location>
        <begin position="1141"/>
        <end position="1162"/>
    </location>
</feature>
<evidence type="ECO:0000313" key="3">
    <source>
        <dbReference type="EMBL" id="KAK3774310.1"/>
    </source>
</evidence>
<dbReference type="InterPro" id="IPR028889">
    <property type="entry name" value="USP"/>
</dbReference>
<proteinExistence type="predicted"/>
<dbReference type="PROSITE" id="PS50235">
    <property type="entry name" value="USP_3"/>
    <property type="match status" value="1"/>
</dbReference>
<feature type="compositionally biased region" description="Acidic residues" evidence="1">
    <location>
        <begin position="657"/>
        <end position="667"/>
    </location>
</feature>
<dbReference type="InterPro" id="IPR050164">
    <property type="entry name" value="Peptidase_C19"/>
</dbReference>
<evidence type="ECO:0000259" key="2">
    <source>
        <dbReference type="PROSITE" id="PS50235"/>
    </source>
</evidence>
<gene>
    <name evidence="3" type="ORF">RRG08_040913</name>
</gene>
<feature type="region of interest" description="Disordered" evidence="1">
    <location>
        <begin position="366"/>
        <end position="398"/>
    </location>
</feature>
<dbReference type="GO" id="GO:0016579">
    <property type="term" value="P:protein deubiquitination"/>
    <property type="evidence" value="ECO:0007669"/>
    <property type="project" value="InterPro"/>
</dbReference>
<dbReference type="Proteomes" id="UP001283361">
    <property type="component" value="Unassembled WGS sequence"/>
</dbReference>
<feature type="compositionally biased region" description="Polar residues" evidence="1">
    <location>
        <begin position="28"/>
        <end position="47"/>
    </location>
</feature>
<keyword evidence="4" id="KW-1185">Reference proteome</keyword>